<dbReference type="EMBL" id="BMKQ01000001">
    <property type="protein sequence ID" value="GGF37073.1"/>
    <property type="molecule type" value="Genomic_DNA"/>
</dbReference>
<sequence>MGLVGGETAGLAREGHTLVAVSSATTAAGRSLDACARACASALEGDLAQELIRFATATSLFSDALATHVRATGWLAEHIGDDLDRADGR</sequence>
<proteinExistence type="predicted"/>
<accession>A0A917BF70</accession>
<keyword evidence="2" id="KW-1185">Reference proteome</keyword>
<evidence type="ECO:0000313" key="1">
    <source>
        <dbReference type="EMBL" id="GGF37073.1"/>
    </source>
</evidence>
<dbReference type="RefSeq" id="WP_188778478.1">
    <property type="nucleotide sequence ID" value="NZ_BMKQ01000001.1"/>
</dbReference>
<dbReference type="AlphaFoldDB" id="A0A917BF70"/>
<protein>
    <submittedName>
        <fullName evidence="1">Uncharacterized protein</fullName>
    </submittedName>
</protein>
<dbReference type="Proteomes" id="UP000649179">
    <property type="component" value="Unassembled WGS sequence"/>
</dbReference>
<comment type="caution">
    <text evidence="1">The sequence shown here is derived from an EMBL/GenBank/DDBJ whole genome shotgun (WGS) entry which is preliminary data.</text>
</comment>
<name>A0A917BF70_9ACTN</name>
<reference evidence="1" key="2">
    <citation type="submission" date="2020-09" db="EMBL/GenBank/DDBJ databases">
        <authorList>
            <person name="Sun Q."/>
            <person name="Zhou Y."/>
        </authorList>
    </citation>
    <scope>NUCLEOTIDE SEQUENCE</scope>
    <source>
        <strain evidence="1">CGMCC 1.16067</strain>
    </source>
</reference>
<evidence type="ECO:0000313" key="2">
    <source>
        <dbReference type="Proteomes" id="UP000649179"/>
    </source>
</evidence>
<reference evidence="1" key="1">
    <citation type="journal article" date="2014" name="Int. J. Syst. Evol. Microbiol.">
        <title>Complete genome sequence of Corynebacterium casei LMG S-19264T (=DSM 44701T), isolated from a smear-ripened cheese.</title>
        <authorList>
            <consortium name="US DOE Joint Genome Institute (JGI-PGF)"/>
            <person name="Walter F."/>
            <person name="Albersmeier A."/>
            <person name="Kalinowski J."/>
            <person name="Ruckert C."/>
        </authorList>
    </citation>
    <scope>NUCLEOTIDE SEQUENCE</scope>
    <source>
        <strain evidence="1">CGMCC 1.16067</strain>
    </source>
</reference>
<gene>
    <name evidence="1" type="ORF">GCM10011519_08220</name>
</gene>
<organism evidence="1 2">
    <name type="scientific">Marmoricola endophyticus</name>
    <dbReference type="NCBI Taxonomy" id="2040280"/>
    <lineage>
        <taxon>Bacteria</taxon>
        <taxon>Bacillati</taxon>
        <taxon>Actinomycetota</taxon>
        <taxon>Actinomycetes</taxon>
        <taxon>Propionibacteriales</taxon>
        <taxon>Nocardioidaceae</taxon>
        <taxon>Marmoricola</taxon>
    </lineage>
</organism>